<name>A0ABU6C970_9ACTN</name>
<dbReference type="Proteomes" id="UP001352223">
    <property type="component" value="Unassembled WGS sequence"/>
</dbReference>
<dbReference type="EMBL" id="JAOZYB010000046">
    <property type="protein sequence ID" value="MEB3960380.1"/>
    <property type="molecule type" value="Genomic_DNA"/>
</dbReference>
<dbReference type="PRINTS" id="PR00420">
    <property type="entry name" value="RNGMNOXGNASE"/>
</dbReference>
<dbReference type="Pfam" id="PF01494">
    <property type="entry name" value="FAD_binding_3"/>
    <property type="match status" value="1"/>
</dbReference>
<dbReference type="Gene3D" id="3.50.50.60">
    <property type="entry name" value="FAD/NAD(P)-binding domain"/>
    <property type="match status" value="1"/>
</dbReference>
<dbReference type="InterPro" id="IPR051704">
    <property type="entry name" value="FAD_aromatic-hydroxylase"/>
</dbReference>
<dbReference type="InterPro" id="IPR002938">
    <property type="entry name" value="FAD-bd"/>
</dbReference>
<dbReference type="SUPFAM" id="SSF51905">
    <property type="entry name" value="FAD/NAD(P)-binding domain"/>
    <property type="match status" value="1"/>
</dbReference>
<evidence type="ECO:0000259" key="2">
    <source>
        <dbReference type="Pfam" id="PF01494"/>
    </source>
</evidence>
<evidence type="ECO:0000256" key="1">
    <source>
        <dbReference type="SAM" id="MobiDB-lite"/>
    </source>
</evidence>
<protein>
    <submittedName>
        <fullName evidence="3">FAD-dependent monooxygenase</fullName>
    </submittedName>
</protein>
<sequence>MTKRTHDTTRATARRTTAHPAPQPTEPLAHLDVLVSGASIAGPAIAFWLSRQGARVTVVEKAPALRGGGFAVDFRGHVHRTVLTRMGIWDDLHAMQTDMGRQTIVDADDSDRVDLPAHLMSGDVEVFRGDLSKLLYERTKDSVTYVFGDSIASIEETATGVDVTFDHGAPRAFDLVVGADGLHSNTRRLVFGDESRYLRFFDYYVAGFDMPNHLGLDRTARLYSEPGCTAMINNYDGAPDRAGAAVVFRSEQLTYDRRDVDQQKRIVAEKLRGMAWPHVQQILDALEETDDLYFDAIAQVHIDRLSQGRVILLGDAGHGATMGGIGTGTALVSAYVLAGELVAARGDHRTAYAAFEAEITKYAKGCQKLSGNAGPFLAPPTEKKIRSRDRAYRMLGSRFLAGFFKRLTEKAASNLTLKDYDLAGESIGGESVRGESVRAGSIRGESVPGESIPADDLNLQP</sequence>
<keyword evidence="3" id="KW-0560">Oxidoreductase</keyword>
<gene>
    <name evidence="3" type="ORF">OKJ48_08955</name>
</gene>
<reference evidence="3 4" key="1">
    <citation type="submission" date="2022-10" db="EMBL/GenBank/DDBJ databases">
        <authorList>
            <person name="Xie J."/>
            <person name="Shen N."/>
        </authorList>
    </citation>
    <scope>NUCLEOTIDE SEQUENCE [LARGE SCALE GENOMIC DNA]</scope>
    <source>
        <strain evidence="3 4">DSM 41681</strain>
    </source>
</reference>
<dbReference type="PANTHER" id="PTHR46865">
    <property type="entry name" value="OXIDOREDUCTASE-RELATED"/>
    <property type="match status" value="1"/>
</dbReference>
<dbReference type="InterPro" id="IPR036188">
    <property type="entry name" value="FAD/NAD-bd_sf"/>
</dbReference>
<feature type="region of interest" description="Disordered" evidence="1">
    <location>
        <begin position="1"/>
        <end position="26"/>
    </location>
</feature>
<feature type="region of interest" description="Disordered" evidence="1">
    <location>
        <begin position="431"/>
        <end position="461"/>
    </location>
</feature>
<accession>A0ABU6C970</accession>
<organism evidence="3 4">
    <name type="scientific">Streptomyces kunmingensis</name>
    <dbReference type="NCBI Taxonomy" id="68225"/>
    <lineage>
        <taxon>Bacteria</taxon>
        <taxon>Bacillati</taxon>
        <taxon>Actinomycetota</taxon>
        <taxon>Actinomycetes</taxon>
        <taxon>Kitasatosporales</taxon>
        <taxon>Streptomycetaceae</taxon>
        <taxon>Streptomyces</taxon>
    </lineage>
</organism>
<comment type="caution">
    <text evidence="3">The sequence shown here is derived from an EMBL/GenBank/DDBJ whole genome shotgun (WGS) entry which is preliminary data.</text>
</comment>
<keyword evidence="3" id="KW-0503">Monooxygenase</keyword>
<evidence type="ECO:0000313" key="4">
    <source>
        <dbReference type="Proteomes" id="UP001352223"/>
    </source>
</evidence>
<dbReference type="PANTHER" id="PTHR46865:SF2">
    <property type="entry name" value="MONOOXYGENASE"/>
    <property type="match status" value="1"/>
</dbReference>
<proteinExistence type="predicted"/>
<feature type="domain" description="FAD-binding" evidence="2">
    <location>
        <begin position="31"/>
        <end position="344"/>
    </location>
</feature>
<dbReference type="GO" id="GO:0004497">
    <property type="term" value="F:monooxygenase activity"/>
    <property type="evidence" value="ECO:0007669"/>
    <property type="project" value="UniProtKB-KW"/>
</dbReference>
<evidence type="ECO:0000313" key="3">
    <source>
        <dbReference type="EMBL" id="MEB3960380.1"/>
    </source>
</evidence>
<keyword evidence="4" id="KW-1185">Reference proteome</keyword>